<organism evidence="1 2">
    <name type="scientific">Dermacentor silvarum</name>
    <name type="common">Tick</name>
    <dbReference type="NCBI Taxonomy" id="543639"/>
    <lineage>
        <taxon>Eukaryota</taxon>
        <taxon>Metazoa</taxon>
        <taxon>Ecdysozoa</taxon>
        <taxon>Arthropoda</taxon>
        <taxon>Chelicerata</taxon>
        <taxon>Arachnida</taxon>
        <taxon>Acari</taxon>
        <taxon>Parasitiformes</taxon>
        <taxon>Ixodida</taxon>
        <taxon>Ixodoidea</taxon>
        <taxon>Ixodidae</taxon>
        <taxon>Rhipicephalinae</taxon>
        <taxon>Dermacentor</taxon>
    </lineage>
</organism>
<sequence>MADQPSSGRKPSASHSSIVKFRSSRGSSAESSEHSRHVSRTGTEEGEDEVVLFDAQGAVQREPGAKGLTRSQYEAITVEGAAGSTTVEQPQRGGLPPDRPHHSSGGSPRKVVDAAVPYHLRQTVHSGPEIQGAGHGEYEPIDSTELGPGTGVTPEDQPLQERAASELSDSSDEFHTYGSLPRTWFERRKSRFCLLAIICLIVVAAIVATVITIIESLKPTPATPIPQPPWLPWRNRTDDNGLPRLLLWNPRVRREHPLSKRVGGDAATWNATIQCKADGRDAEVCEITNKRRRLERSDAVVFYAELFDQYDLPGTRAAPQMWVFWARAHLPPMGKGGRFTNSSLSLPLVTHLFNWTMGRREDADVVVPYEKWRCDASAEEHEQSRLTEQPRRDAAWLVDDCEENRFESEVLHRTVDGEGTVRIRLFPACGASECGSPSECIGYIAQQYHFLVVSLEPVCFQSAYELIYDAFEYDVVPVVLTPPGATLDLPEHSVVSSAELHGKGELANYLRSLLDDPAKYNSYFAWKRNCSVVPAGDLLCPLCHALWETPVRRRPHPNVLEWWTRRTNCRDEPLFGLDSEFIQEL</sequence>
<evidence type="ECO:0000313" key="1">
    <source>
        <dbReference type="EMBL" id="KAH7959470.1"/>
    </source>
</evidence>
<accession>A0ACB8D4W2</accession>
<evidence type="ECO:0000313" key="2">
    <source>
        <dbReference type="Proteomes" id="UP000821865"/>
    </source>
</evidence>
<name>A0ACB8D4W2_DERSI</name>
<dbReference type="EMBL" id="CM023472">
    <property type="protein sequence ID" value="KAH7959470.1"/>
    <property type="molecule type" value="Genomic_DNA"/>
</dbReference>
<gene>
    <name evidence="1" type="ORF">HPB49_011340</name>
</gene>
<comment type="caution">
    <text evidence="1">The sequence shown here is derived from an EMBL/GenBank/DDBJ whole genome shotgun (WGS) entry which is preliminary data.</text>
</comment>
<proteinExistence type="predicted"/>
<keyword evidence="2" id="KW-1185">Reference proteome</keyword>
<reference evidence="1" key="1">
    <citation type="submission" date="2020-05" db="EMBL/GenBank/DDBJ databases">
        <title>Large-scale comparative analyses of tick genomes elucidate their genetic diversity and vector capacities.</title>
        <authorList>
            <person name="Jia N."/>
            <person name="Wang J."/>
            <person name="Shi W."/>
            <person name="Du L."/>
            <person name="Sun Y."/>
            <person name="Zhan W."/>
            <person name="Jiang J."/>
            <person name="Wang Q."/>
            <person name="Zhang B."/>
            <person name="Ji P."/>
            <person name="Sakyi L.B."/>
            <person name="Cui X."/>
            <person name="Yuan T."/>
            <person name="Jiang B."/>
            <person name="Yang W."/>
            <person name="Lam T.T.-Y."/>
            <person name="Chang Q."/>
            <person name="Ding S."/>
            <person name="Wang X."/>
            <person name="Zhu J."/>
            <person name="Ruan X."/>
            <person name="Zhao L."/>
            <person name="Wei J."/>
            <person name="Que T."/>
            <person name="Du C."/>
            <person name="Cheng J."/>
            <person name="Dai P."/>
            <person name="Han X."/>
            <person name="Huang E."/>
            <person name="Gao Y."/>
            <person name="Liu J."/>
            <person name="Shao H."/>
            <person name="Ye R."/>
            <person name="Li L."/>
            <person name="Wei W."/>
            <person name="Wang X."/>
            <person name="Wang C."/>
            <person name="Yang T."/>
            <person name="Huo Q."/>
            <person name="Li W."/>
            <person name="Guo W."/>
            <person name="Chen H."/>
            <person name="Zhou L."/>
            <person name="Ni X."/>
            <person name="Tian J."/>
            <person name="Zhou Y."/>
            <person name="Sheng Y."/>
            <person name="Liu T."/>
            <person name="Pan Y."/>
            <person name="Xia L."/>
            <person name="Li J."/>
            <person name="Zhao F."/>
            <person name="Cao W."/>
        </authorList>
    </citation>
    <scope>NUCLEOTIDE SEQUENCE</scope>
    <source>
        <strain evidence="1">Dsil-2018</strain>
    </source>
</reference>
<protein>
    <submittedName>
        <fullName evidence="1">Uncharacterized protein</fullName>
    </submittedName>
</protein>
<dbReference type="Proteomes" id="UP000821865">
    <property type="component" value="Chromosome 3"/>
</dbReference>